<organism evidence="2 3">
    <name type="scientific">Amblyomma americanum</name>
    <name type="common">Lone star tick</name>
    <dbReference type="NCBI Taxonomy" id="6943"/>
    <lineage>
        <taxon>Eukaryota</taxon>
        <taxon>Metazoa</taxon>
        <taxon>Ecdysozoa</taxon>
        <taxon>Arthropoda</taxon>
        <taxon>Chelicerata</taxon>
        <taxon>Arachnida</taxon>
        <taxon>Acari</taxon>
        <taxon>Parasitiformes</taxon>
        <taxon>Ixodida</taxon>
        <taxon>Ixodoidea</taxon>
        <taxon>Ixodidae</taxon>
        <taxon>Amblyomminae</taxon>
        <taxon>Amblyomma</taxon>
    </lineage>
</organism>
<evidence type="ECO:0000313" key="2">
    <source>
        <dbReference type="EMBL" id="KAK8777057.1"/>
    </source>
</evidence>
<gene>
    <name evidence="2" type="ORF">V5799_029599</name>
</gene>
<sequence length="301" mass="30215">MPMAYPWDYGVLPAFDLYLDSFNQGGSYPAHGFDPRQGPSNPGGSGPDYGPGGSCVRGSGDGSVQGGGNGNGYGPGYGIDSAYSLLNPGFGYIGYNGGSGYNDGCSAPNINPASGARRLVPSSENRRLGVRGNAGTGARARLFAGAESSGPSGRPGVTYSIGGNVGGQIGGKFGTGLEGTGWGGQWGALGGNYVPWAGYNPGGSVGYYPGVNSWYGGNGWLPNYGWNGFYGTPWGRQYGNYFPYGHGANFGTWGWNPRRGGFWRPAGPTAVAAGPAASPAAPGAASSAPGVAASSSSLGSP</sequence>
<keyword evidence="3" id="KW-1185">Reference proteome</keyword>
<dbReference type="AlphaFoldDB" id="A0AAQ4EQR3"/>
<evidence type="ECO:0000313" key="3">
    <source>
        <dbReference type="Proteomes" id="UP001321473"/>
    </source>
</evidence>
<evidence type="ECO:0000256" key="1">
    <source>
        <dbReference type="SAM" id="MobiDB-lite"/>
    </source>
</evidence>
<reference evidence="2 3" key="1">
    <citation type="journal article" date="2023" name="Arcadia Sci">
        <title>De novo assembly of a long-read Amblyomma americanum tick genome.</title>
        <authorList>
            <person name="Chou S."/>
            <person name="Poskanzer K.E."/>
            <person name="Rollins M."/>
            <person name="Thuy-Boun P.S."/>
        </authorList>
    </citation>
    <scope>NUCLEOTIDE SEQUENCE [LARGE SCALE GENOMIC DNA]</scope>
    <source>
        <strain evidence="2">F_SG_1</strain>
        <tissue evidence="2">Salivary glands</tissue>
    </source>
</reference>
<feature type="compositionally biased region" description="Gly residues" evidence="1">
    <location>
        <begin position="41"/>
        <end position="67"/>
    </location>
</feature>
<proteinExistence type="predicted"/>
<accession>A0AAQ4EQR3</accession>
<dbReference type="Proteomes" id="UP001321473">
    <property type="component" value="Unassembled WGS sequence"/>
</dbReference>
<feature type="region of interest" description="Disordered" evidence="1">
    <location>
        <begin position="267"/>
        <end position="301"/>
    </location>
</feature>
<dbReference type="EMBL" id="JARKHS020012260">
    <property type="protein sequence ID" value="KAK8777057.1"/>
    <property type="molecule type" value="Genomic_DNA"/>
</dbReference>
<protein>
    <submittedName>
        <fullName evidence="2">Uncharacterized protein</fullName>
    </submittedName>
</protein>
<name>A0AAQ4EQR3_AMBAM</name>
<feature type="region of interest" description="Disordered" evidence="1">
    <location>
        <begin position="29"/>
        <end position="67"/>
    </location>
</feature>
<comment type="caution">
    <text evidence="2">The sequence shown here is derived from an EMBL/GenBank/DDBJ whole genome shotgun (WGS) entry which is preliminary data.</text>
</comment>